<reference evidence="1" key="1">
    <citation type="submission" date="2023-02" db="EMBL/GenBank/DDBJ databases">
        <title>Genome of toxic invasive species Heracleum sosnowskyi carries increased number of genes despite the absence of recent whole-genome duplications.</title>
        <authorList>
            <person name="Schelkunov M."/>
            <person name="Shtratnikova V."/>
            <person name="Makarenko M."/>
            <person name="Klepikova A."/>
            <person name="Omelchenko D."/>
            <person name="Novikova G."/>
            <person name="Obukhova E."/>
            <person name="Bogdanov V."/>
            <person name="Penin A."/>
            <person name="Logacheva M."/>
        </authorList>
    </citation>
    <scope>NUCLEOTIDE SEQUENCE</scope>
    <source>
        <strain evidence="1">Hsosn_3</strain>
        <tissue evidence="1">Leaf</tissue>
    </source>
</reference>
<evidence type="ECO:0000313" key="1">
    <source>
        <dbReference type="EMBL" id="KAK1390625.1"/>
    </source>
</evidence>
<dbReference type="PANTHER" id="PTHR45958:SF15">
    <property type="entry name" value="RING-TYPE E3 UBIQUITIN TRANSFERASE"/>
    <property type="match status" value="1"/>
</dbReference>
<dbReference type="Gene3D" id="3.30.40.10">
    <property type="entry name" value="Zinc/RING finger domain, C3HC4 (zinc finger)"/>
    <property type="match status" value="1"/>
</dbReference>
<dbReference type="EMBL" id="JAUIZM010000004">
    <property type="protein sequence ID" value="KAK1390625.1"/>
    <property type="molecule type" value="Genomic_DNA"/>
</dbReference>
<reference evidence="1" key="2">
    <citation type="submission" date="2023-05" db="EMBL/GenBank/DDBJ databases">
        <authorList>
            <person name="Schelkunov M.I."/>
        </authorList>
    </citation>
    <scope>NUCLEOTIDE SEQUENCE</scope>
    <source>
        <strain evidence="1">Hsosn_3</strain>
        <tissue evidence="1">Leaf</tissue>
    </source>
</reference>
<keyword evidence="2" id="KW-1185">Reference proteome</keyword>
<dbReference type="InterPro" id="IPR013083">
    <property type="entry name" value="Znf_RING/FYVE/PHD"/>
</dbReference>
<evidence type="ECO:0000313" key="2">
    <source>
        <dbReference type="Proteomes" id="UP001237642"/>
    </source>
</evidence>
<proteinExistence type="predicted"/>
<gene>
    <name evidence="1" type="ORF">POM88_018803</name>
</gene>
<accession>A0AAD8IV27</accession>
<dbReference type="Proteomes" id="UP001237642">
    <property type="component" value="Unassembled WGS sequence"/>
</dbReference>
<name>A0AAD8IV27_9APIA</name>
<organism evidence="1 2">
    <name type="scientific">Heracleum sosnowskyi</name>
    <dbReference type="NCBI Taxonomy" id="360622"/>
    <lineage>
        <taxon>Eukaryota</taxon>
        <taxon>Viridiplantae</taxon>
        <taxon>Streptophyta</taxon>
        <taxon>Embryophyta</taxon>
        <taxon>Tracheophyta</taxon>
        <taxon>Spermatophyta</taxon>
        <taxon>Magnoliopsida</taxon>
        <taxon>eudicotyledons</taxon>
        <taxon>Gunneridae</taxon>
        <taxon>Pentapetalae</taxon>
        <taxon>asterids</taxon>
        <taxon>campanulids</taxon>
        <taxon>Apiales</taxon>
        <taxon>Apiaceae</taxon>
        <taxon>Apioideae</taxon>
        <taxon>apioid superclade</taxon>
        <taxon>Tordylieae</taxon>
        <taxon>Tordyliinae</taxon>
        <taxon>Heracleum</taxon>
    </lineage>
</organism>
<dbReference type="PANTHER" id="PTHR45958">
    <property type="entry name" value="RING-TYPE E3 UBIQUITIN TRANSFERASE"/>
    <property type="match status" value="1"/>
</dbReference>
<dbReference type="AlphaFoldDB" id="A0AAD8IV27"/>
<protein>
    <submittedName>
        <fullName evidence="1">Uncharacterized protein</fullName>
    </submittedName>
</protein>
<sequence length="374" mass="42074">MAVLTTEVIETAKGTQNVACEKESFRVLLNHLVGTLSKRYIQDVTSDIENSLVDLPLANTIVLRGISTQVNRLHNEMQTEESESSLSLNYKFLINQHRVSQTRHLTQIKFNWKEIAKAVGVPVDLSEKVELESFNKEKEEAENRKEGAGVFFSLCRLLHSLPSNSTSKGFSLCTGTKCDREALEASFSHGKKSDPQTRELLDDCSYRANHPLRQSMQEWKEHILCHKIRNCKSNLLGTDDSVLQALGQLKDLMRENSINKYWITIGGLTEIIISVLGETDNEGVLLLEGFSYVVARGVFVAGRFIKNGSVTSKARAAALIDDLSMHNSLLCPKFVRWQQMLCQQSNQRGARVLHESGAILLFKFIIVRHKEAVE</sequence>
<comment type="caution">
    <text evidence="1">The sequence shown here is derived from an EMBL/GenBank/DDBJ whole genome shotgun (WGS) entry which is preliminary data.</text>
</comment>
<dbReference type="InterPro" id="IPR052608">
    <property type="entry name" value="U-box_domain_protein"/>
</dbReference>